<evidence type="ECO:0000256" key="11">
    <source>
        <dbReference type="PROSITE-ProRule" id="PRU00043"/>
    </source>
</evidence>
<keyword evidence="8 12" id="KW-1133">Transmembrane helix</keyword>
<comment type="subcellular location">
    <subcellularLocation>
        <location evidence="1">Cell membrane</location>
        <topology evidence="1">Single-pass type I membrane protein</topology>
    </subcellularLocation>
</comment>
<dbReference type="FunFam" id="2.60.40.60:FF:000020">
    <property type="entry name" value="Dachsous cadherin-related 1b"/>
    <property type="match status" value="1"/>
</dbReference>
<dbReference type="GO" id="GO:0005886">
    <property type="term" value="C:plasma membrane"/>
    <property type="evidence" value="ECO:0007669"/>
    <property type="project" value="UniProtKB-SubCell"/>
</dbReference>
<dbReference type="Proteomes" id="UP001497482">
    <property type="component" value="Chromosome 8"/>
</dbReference>
<evidence type="ECO:0000256" key="8">
    <source>
        <dbReference type="ARBA" id="ARBA00022989"/>
    </source>
</evidence>
<feature type="chain" id="PRO_5043539418" description="Cadherin domain-containing protein" evidence="13">
    <location>
        <begin position="26"/>
        <end position="843"/>
    </location>
</feature>
<evidence type="ECO:0000256" key="12">
    <source>
        <dbReference type="SAM" id="Phobius"/>
    </source>
</evidence>
<gene>
    <name evidence="15" type="ORF">KC01_LOCUS39657</name>
</gene>
<evidence type="ECO:0000259" key="14">
    <source>
        <dbReference type="PROSITE" id="PS50268"/>
    </source>
</evidence>
<evidence type="ECO:0000256" key="3">
    <source>
        <dbReference type="ARBA" id="ARBA00022692"/>
    </source>
</evidence>
<evidence type="ECO:0000313" key="15">
    <source>
        <dbReference type="EMBL" id="CAL1613449.1"/>
    </source>
</evidence>
<evidence type="ECO:0000256" key="4">
    <source>
        <dbReference type="ARBA" id="ARBA00022729"/>
    </source>
</evidence>
<dbReference type="PANTHER" id="PTHR24028:SF276">
    <property type="entry name" value="PROTOCADHERIN 20"/>
    <property type="match status" value="1"/>
</dbReference>
<dbReference type="GO" id="GO:0005509">
    <property type="term" value="F:calcium ion binding"/>
    <property type="evidence" value="ECO:0007669"/>
    <property type="project" value="UniProtKB-UniRule"/>
</dbReference>
<evidence type="ECO:0000256" key="13">
    <source>
        <dbReference type="SAM" id="SignalP"/>
    </source>
</evidence>
<accession>A0AAV2MJH3</accession>
<name>A0AAV2MJH3_KNICA</name>
<feature type="domain" description="Cadherin" evidence="14">
    <location>
        <begin position="339"/>
        <end position="441"/>
    </location>
</feature>
<evidence type="ECO:0000256" key="6">
    <source>
        <dbReference type="ARBA" id="ARBA00022837"/>
    </source>
</evidence>
<feature type="domain" description="Cadherin" evidence="14">
    <location>
        <begin position="442"/>
        <end position="544"/>
    </location>
</feature>
<dbReference type="FunFam" id="2.60.40.60:FF:000002">
    <property type="entry name" value="Protocadherin alpha 2"/>
    <property type="match status" value="1"/>
</dbReference>
<proteinExistence type="predicted"/>
<evidence type="ECO:0000256" key="5">
    <source>
        <dbReference type="ARBA" id="ARBA00022737"/>
    </source>
</evidence>
<dbReference type="PROSITE" id="PS50268">
    <property type="entry name" value="CADHERIN_2"/>
    <property type="match status" value="7"/>
</dbReference>
<sequence length="843" mass="92664">MSHIPLLQSLLTVAGLSFMCGAVHFSVPEEQGAGVLVGMLRAHFPPPYQLLTLDYLWLDSNTGGLYTSDRRMDREELCPEETRADGCIVRHTAIVGDAADLVQFSVIIEDINDNAPLFENTEIHLSLSEDVTVGAGFLLDHQAQDRDIGSNGYINYFIEGSDGVFDVETEDGISVKLIVKMPLDREVQSEYNTSLVAQDGGSPPLKSAVVLRITVTDVNDNCPHFSPDSHQNVTISGDSPKNTVVAQVKATDADFGANSEITYNFSPKVSERGKVLFSLDSRTGSVILTQDLQSDISEEFVLKVLASGPHCSPADTQVTVSVLPRAKVEPTIKIGYIAKHENQTLVVAENEPPALLAVLELEADSGLKDSYLNIEGDVPFTLSHQRGRYLLSNSRYLDYEDQREHYISVAVQRTDQGSVITVSRRVIKAVVTDVNDNPPLFPVTVYELDVEENNQPGSLLQVTASDADSGDNSRVTYRLGEHTDRIFNIDRNTGQLFVSESLDRELQKIHTIRVTAQDSGSPPLETTATLRIRVVDKNDNAPVFVMPHFIFFVPENAPELSPVGTIGVMDADEGANGNIVMYVANTSAPFVIPNSKNTLHTTSSLDREMQDKFELWVIASDYGSPLPLTASVRITIYIEDINDNQPKVILPINNLTCLTVPADTTAGTTITRVYAIDQDTGLNSDLTYKAVNQNRIFNVDHTTGNITLTQRPLGSDIGMHNLLVLVSDRGKPSPLHTAVWVSLLVNDSLEACHLDCEPQVPPWPSPTTSERIECPTNSLSMNFPNQTQIILFVGLGMMVVSLCLFVGTFVAYRRRNVTAKKTNVSKNENEVPLQLLDKYYCDE</sequence>
<dbReference type="AlphaFoldDB" id="A0AAV2MJH3"/>
<dbReference type="PRINTS" id="PR00205">
    <property type="entry name" value="CADHERIN"/>
</dbReference>
<dbReference type="Gene3D" id="2.60.40.60">
    <property type="entry name" value="Cadherins"/>
    <property type="match status" value="7"/>
</dbReference>
<keyword evidence="3 12" id="KW-0812">Transmembrane</keyword>
<evidence type="ECO:0000256" key="2">
    <source>
        <dbReference type="ARBA" id="ARBA00022475"/>
    </source>
</evidence>
<protein>
    <recommendedName>
        <fullName evidence="14">Cadherin domain-containing protein</fullName>
    </recommendedName>
</protein>
<keyword evidence="16" id="KW-1185">Reference proteome</keyword>
<dbReference type="FunFam" id="2.60.40.60:FF:000016">
    <property type="entry name" value="Protocadherin 9"/>
    <property type="match status" value="1"/>
</dbReference>
<dbReference type="GO" id="GO:0007156">
    <property type="term" value="P:homophilic cell adhesion via plasma membrane adhesion molecules"/>
    <property type="evidence" value="ECO:0007669"/>
    <property type="project" value="InterPro"/>
</dbReference>
<dbReference type="CDD" id="cd11304">
    <property type="entry name" value="Cadherin_repeat"/>
    <property type="match status" value="6"/>
</dbReference>
<feature type="signal peptide" evidence="13">
    <location>
        <begin position="1"/>
        <end position="25"/>
    </location>
</feature>
<feature type="transmembrane region" description="Helical" evidence="12">
    <location>
        <begin position="789"/>
        <end position="812"/>
    </location>
</feature>
<keyword evidence="6 11" id="KW-0106">Calcium</keyword>
<dbReference type="GO" id="GO:0009653">
    <property type="term" value="P:anatomical structure morphogenesis"/>
    <property type="evidence" value="ECO:0007669"/>
    <property type="project" value="UniProtKB-ARBA"/>
</dbReference>
<organism evidence="15 16">
    <name type="scientific">Knipowitschia caucasica</name>
    <name type="common">Caucasian dwarf goby</name>
    <name type="synonym">Pomatoschistus caucasicus</name>
    <dbReference type="NCBI Taxonomy" id="637954"/>
    <lineage>
        <taxon>Eukaryota</taxon>
        <taxon>Metazoa</taxon>
        <taxon>Chordata</taxon>
        <taxon>Craniata</taxon>
        <taxon>Vertebrata</taxon>
        <taxon>Euteleostomi</taxon>
        <taxon>Actinopterygii</taxon>
        <taxon>Neopterygii</taxon>
        <taxon>Teleostei</taxon>
        <taxon>Neoteleostei</taxon>
        <taxon>Acanthomorphata</taxon>
        <taxon>Gobiaria</taxon>
        <taxon>Gobiiformes</taxon>
        <taxon>Gobioidei</taxon>
        <taxon>Gobiidae</taxon>
        <taxon>Gobiinae</taxon>
        <taxon>Knipowitschia</taxon>
    </lineage>
</organism>
<dbReference type="PROSITE" id="PS00232">
    <property type="entry name" value="CADHERIN_1"/>
    <property type="match status" value="3"/>
</dbReference>
<feature type="domain" description="Cadherin" evidence="14">
    <location>
        <begin position="659"/>
        <end position="760"/>
    </location>
</feature>
<dbReference type="InterPro" id="IPR020894">
    <property type="entry name" value="Cadherin_CS"/>
</dbReference>
<evidence type="ECO:0000313" key="16">
    <source>
        <dbReference type="Proteomes" id="UP001497482"/>
    </source>
</evidence>
<dbReference type="InterPro" id="IPR050174">
    <property type="entry name" value="Protocadherin/Cadherin-CA"/>
</dbReference>
<dbReference type="Pfam" id="PF00028">
    <property type="entry name" value="Cadherin"/>
    <property type="match status" value="5"/>
</dbReference>
<evidence type="ECO:0000256" key="9">
    <source>
        <dbReference type="ARBA" id="ARBA00023136"/>
    </source>
</evidence>
<feature type="domain" description="Cadherin" evidence="14">
    <location>
        <begin position="545"/>
        <end position="648"/>
    </location>
</feature>
<dbReference type="SMART" id="SM00112">
    <property type="entry name" value="CA"/>
    <property type="match status" value="7"/>
</dbReference>
<keyword evidence="4 13" id="KW-0732">Signal</keyword>
<evidence type="ECO:0000256" key="7">
    <source>
        <dbReference type="ARBA" id="ARBA00022889"/>
    </source>
</evidence>
<dbReference type="FunFam" id="2.60.40.60:FF:000092">
    <property type="entry name" value="Protocadherin 8"/>
    <property type="match status" value="1"/>
</dbReference>
<keyword evidence="9 12" id="KW-0472">Membrane</keyword>
<keyword evidence="2" id="KW-1003">Cell membrane</keyword>
<dbReference type="SUPFAM" id="SSF49313">
    <property type="entry name" value="Cadherin-like"/>
    <property type="match status" value="6"/>
</dbReference>
<evidence type="ECO:0000256" key="10">
    <source>
        <dbReference type="ARBA" id="ARBA00023180"/>
    </source>
</evidence>
<keyword evidence="5" id="KW-0677">Repeat</keyword>
<dbReference type="InterPro" id="IPR015919">
    <property type="entry name" value="Cadherin-like_sf"/>
</dbReference>
<dbReference type="PANTHER" id="PTHR24028">
    <property type="entry name" value="CADHERIN-87A"/>
    <property type="match status" value="1"/>
</dbReference>
<reference evidence="15 16" key="1">
    <citation type="submission" date="2024-04" db="EMBL/GenBank/DDBJ databases">
        <authorList>
            <person name="Waldvogel A.-M."/>
            <person name="Schoenle A."/>
        </authorList>
    </citation>
    <scope>NUCLEOTIDE SEQUENCE [LARGE SCALE GENOMIC DNA]</scope>
</reference>
<feature type="domain" description="Cadherin" evidence="14">
    <location>
        <begin position="227"/>
        <end position="355"/>
    </location>
</feature>
<dbReference type="InterPro" id="IPR002126">
    <property type="entry name" value="Cadherin-like_dom"/>
</dbReference>
<feature type="domain" description="Cadherin" evidence="14">
    <location>
        <begin position="119"/>
        <end position="225"/>
    </location>
</feature>
<dbReference type="EMBL" id="OZ035830">
    <property type="protein sequence ID" value="CAL1613449.1"/>
    <property type="molecule type" value="Genomic_DNA"/>
</dbReference>
<dbReference type="FunFam" id="2.60.40.60:FF:000007">
    <property type="entry name" value="Protocadherin alpha 2"/>
    <property type="match status" value="1"/>
</dbReference>
<keyword evidence="10" id="KW-0325">Glycoprotein</keyword>
<keyword evidence="7" id="KW-0130">Cell adhesion</keyword>
<evidence type="ECO:0000256" key="1">
    <source>
        <dbReference type="ARBA" id="ARBA00004251"/>
    </source>
</evidence>
<feature type="domain" description="Cadherin" evidence="14">
    <location>
        <begin position="48"/>
        <end position="118"/>
    </location>
</feature>